<name>C3X8G6_OXAFO</name>
<evidence type="ECO:0000313" key="1">
    <source>
        <dbReference type="EMBL" id="EEO29492.1"/>
    </source>
</evidence>
<organism evidence="1 2">
    <name type="scientific">Oxalobacter formigenes OXCC13</name>
    <dbReference type="NCBI Taxonomy" id="556269"/>
    <lineage>
        <taxon>Bacteria</taxon>
        <taxon>Pseudomonadati</taxon>
        <taxon>Pseudomonadota</taxon>
        <taxon>Betaproteobacteria</taxon>
        <taxon>Burkholderiales</taxon>
        <taxon>Oxalobacteraceae</taxon>
        <taxon>Oxalobacter</taxon>
    </lineage>
</organism>
<evidence type="ECO:0000313" key="2">
    <source>
        <dbReference type="Proteomes" id="UP000005089"/>
    </source>
</evidence>
<keyword evidence="2" id="KW-1185">Reference proteome</keyword>
<gene>
    <name evidence="1" type="ORF">OFBG_00520</name>
</gene>
<dbReference type="AlphaFoldDB" id="C3X8G6"/>
<protein>
    <submittedName>
        <fullName evidence="1">Uncharacterized protein</fullName>
    </submittedName>
</protein>
<dbReference type="EMBL" id="GG658170">
    <property type="protein sequence ID" value="EEO29492.1"/>
    <property type="molecule type" value="Genomic_DNA"/>
</dbReference>
<dbReference type="HOGENOM" id="CLU_2509510_0_0_4"/>
<dbReference type="OrthoDB" id="9933489at2"/>
<sequence>MSEPDQLGDKFIQKRVLEDMGIPVPEEALGFYTKDHILFFEVLNTGDGFGKLLMNVESEEVQLSDEMVAKLKAADCYSEKGFRLG</sequence>
<accession>C3X8G6</accession>
<dbReference type="Proteomes" id="UP000005089">
    <property type="component" value="Unassembled WGS sequence"/>
</dbReference>
<dbReference type="RefSeq" id="WP_005880018.1">
    <property type="nucleotide sequence ID" value="NZ_CP019430.1"/>
</dbReference>
<reference evidence="1 2" key="1">
    <citation type="submission" date="2009-02" db="EMBL/GenBank/DDBJ databases">
        <title>The Genome Sequence of Oxalobacter formigenes OXCC13.</title>
        <authorList>
            <consortium name="The Broad Institute Genome Sequencing Platform"/>
            <person name="Ward D."/>
            <person name="Young S.K."/>
            <person name="Kodira C.D."/>
            <person name="Zeng Q."/>
            <person name="Koehrsen M."/>
            <person name="Alvarado L."/>
            <person name="Berlin A."/>
            <person name="Borenstein D."/>
            <person name="Chen Z."/>
            <person name="Engels R."/>
            <person name="Freedman E."/>
            <person name="Gellesch M."/>
            <person name="Goldberg J."/>
            <person name="Griggs A."/>
            <person name="Gujja S."/>
            <person name="Heiman D."/>
            <person name="Hepburn T."/>
            <person name="Howarth C."/>
            <person name="Jen D."/>
            <person name="Larson L."/>
            <person name="Lewis B."/>
            <person name="Mehta T."/>
            <person name="Park D."/>
            <person name="Pearson M."/>
            <person name="Roberts A."/>
            <person name="Saif S."/>
            <person name="Shea T."/>
            <person name="Shenoy N."/>
            <person name="Sisk P."/>
            <person name="Stolte C."/>
            <person name="Sykes S."/>
            <person name="Walk T."/>
            <person name="White J."/>
            <person name="Yandava C."/>
            <person name="Allison M.J."/>
            <person name="Lander E."/>
            <person name="Nusbaum C."/>
            <person name="Galagan J."/>
            <person name="Birren B."/>
        </authorList>
    </citation>
    <scope>NUCLEOTIDE SEQUENCE [LARGE SCALE GENOMIC DNA]</scope>
    <source>
        <strain evidence="1 2">OXCC13</strain>
    </source>
</reference>
<dbReference type="GeneID" id="77135566"/>
<proteinExistence type="predicted"/>